<evidence type="ECO:0000256" key="1">
    <source>
        <dbReference type="SAM" id="MobiDB-lite"/>
    </source>
</evidence>
<dbReference type="AlphaFoldDB" id="A0A100ISR4"/>
<reference evidence="3" key="1">
    <citation type="journal article" date="2016" name="Genome Announc.">
        <title>Draft genome sequence of Aspergillus niger strain An76.</title>
        <authorList>
            <person name="Gong W."/>
            <person name="Cheng Z."/>
            <person name="Zhang H."/>
            <person name="Liu L."/>
            <person name="Gao P."/>
            <person name="Wang L."/>
        </authorList>
    </citation>
    <scope>NUCLEOTIDE SEQUENCE [LARGE SCALE GENOMIC DNA]</scope>
    <source>
        <strain evidence="3">An76</strain>
    </source>
</reference>
<dbReference type="Proteomes" id="UP000068243">
    <property type="component" value="Unassembled WGS sequence"/>
</dbReference>
<gene>
    <name evidence="2" type="ORF">ABL_09315</name>
</gene>
<dbReference type="VEuPathDB" id="FungiDB:ASPNIDRAFT2_1217559"/>
<dbReference type="EMBL" id="BCMY01000022">
    <property type="protein sequence ID" value="GAQ46654.1"/>
    <property type="molecule type" value="Genomic_DNA"/>
</dbReference>
<evidence type="ECO:0000313" key="3">
    <source>
        <dbReference type="Proteomes" id="UP000068243"/>
    </source>
</evidence>
<comment type="caution">
    <text evidence="2">The sequence shown here is derived from an EMBL/GenBank/DDBJ whole genome shotgun (WGS) entry which is preliminary data.</text>
</comment>
<evidence type="ECO:0000313" key="2">
    <source>
        <dbReference type="EMBL" id="GAQ46654.1"/>
    </source>
</evidence>
<dbReference type="OMA" id="QNHQCSC"/>
<name>A0A100ISR4_ASPNG</name>
<protein>
    <submittedName>
        <fullName evidence="2">Uncharacterized protein</fullName>
    </submittedName>
</protein>
<dbReference type="OrthoDB" id="4499780at2759"/>
<sequence length="137" mass="15634">MGLIKTGIQLAGAYGLLKAGSKAANEFQDKKQSNQNQNQNHQCSCCHHHQQPPHPQQFPPHQQAPLQQVPHHEYGYNNNTQMYPPQGGLQYTNNGPHYANPGPQYQHPPVHYHEGHAPVQRSEQQQPQQAHQHPEWR</sequence>
<feature type="compositionally biased region" description="Polar residues" evidence="1">
    <location>
        <begin position="76"/>
        <end position="95"/>
    </location>
</feature>
<organism evidence="2 3">
    <name type="scientific">Aspergillus niger</name>
    <dbReference type="NCBI Taxonomy" id="5061"/>
    <lineage>
        <taxon>Eukaryota</taxon>
        <taxon>Fungi</taxon>
        <taxon>Dikarya</taxon>
        <taxon>Ascomycota</taxon>
        <taxon>Pezizomycotina</taxon>
        <taxon>Eurotiomycetes</taxon>
        <taxon>Eurotiomycetidae</taxon>
        <taxon>Eurotiales</taxon>
        <taxon>Aspergillaceae</taxon>
        <taxon>Aspergillus</taxon>
        <taxon>Aspergillus subgen. Circumdati</taxon>
    </lineage>
</organism>
<accession>A0A100ISR4</accession>
<proteinExistence type="predicted"/>
<feature type="region of interest" description="Disordered" evidence="1">
    <location>
        <begin position="21"/>
        <end position="137"/>
    </location>
</feature>
<feature type="compositionally biased region" description="Low complexity" evidence="1">
    <location>
        <begin position="33"/>
        <end position="42"/>
    </location>
</feature>
<dbReference type="VEuPathDB" id="FungiDB:ATCC64974_72480"/>
<dbReference type="VEuPathDB" id="FungiDB:M747DRAFT_343603"/>
<feature type="compositionally biased region" description="Low complexity" evidence="1">
    <location>
        <begin position="59"/>
        <end position="68"/>
    </location>
</feature>